<evidence type="ECO:0000313" key="2">
    <source>
        <dbReference type="EMBL" id="AKT41195.1"/>
    </source>
</evidence>
<gene>
    <name evidence="2" type="ORF">CMC5_053560</name>
</gene>
<proteinExistence type="predicted"/>
<evidence type="ECO:0000259" key="1">
    <source>
        <dbReference type="PROSITE" id="PS50075"/>
    </source>
</evidence>
<dbReference type="AlphaFoldDB" id="A0A0K1EK07"/>
<name>A0A0K1EK07_CHOCO</name>
<dbReference type="OrthoDB" id="2625323at2"/>
<protein>
    <submittedName>
        <fullName evidence="2">D-alanyl carrier protein</fullName>
    </submittedName>
</protein>
<feature type="domain" description="Carrier" evidence="1">
    <location>
        <begin position="1"/>
        <end position="77"/>
    </location>
</feature>
<accession>A0A0K1EK07</accession>
<evidence type="ECO:0000313" key="3">
    <source>
        <dbReference type="Proteomes" id="UP000067626"/>
    </source>
</evidence>
<dbReference type="Proteomes" id="UP000067626">
    <property type="component" value="Chromosome"/>
</dbReference>
<reference evidence="2 3" key="1">
    <citation type="submission" date="2015-07" db="EMBL/GenBank/DDBJ databases">
        <title>Genome analysis of myxobacterium Chondromyces crocatus Cm c5 reveals a high potential for natural compound synthesis and the genetic basis for the loss of fruiting body formation.</title>
        <authorList>
            <person name="Zaburannyi N."/>
            <person name="Bunk B."/>
            <person name="Maier J."/>
            <person name="Overmann J."/>
            <person name="Mueller R."/>
        </authorList>
    </citation>
    <scope>NUCLEOTIDE SEQUENCE [LARGE SCALE GENOMIC DNA]</scope>
    <source>
        <strain evidence="2 3">Cm c5</strain>
    </source>
</reference>
<dbReference type="Pfam" id="PF00550">
    <property type="entry name" value="PP-binding"/>
    <property type="match status" value="1"/>
</dbReference>
<organism evidence="2 3">
    <name type="scientific">Chondromyces crocatus</name>
    <dbReference type="NCBI Taxonomy" id="52"/>
    <lineage>
        <taxon>Bacteria</taxon>
        <taxon>Pseudomonadati</taxon>
        <taxon>Myxococcota</taxon>
        <taxon>Polyangia</taxon>
        <taxon>Polyangiales</taxon>
        <taxon>Polyangiaceae</taxon>
        <taxon>Chondromyces</taxon>
    </lineage>
</organism>
<dbReference type="Gene3D" id="1.10.1200.10">
    <property type="entry name" value="ACP-like"/>
    <property type="match status" value="1"/>
</dbReference>
<dbReference type="EMBL" id="CP012159">
    <property type="protein sequence ID" value="AKT41195.1"/>
    <property type="molecule type" value="Genomic_DNA"/>
</dbReference>
<dbReference type="KEGG" id="ccro:CMC5_053560"/>
<dbReference type="RefSeq" id="WP_050433007.1">
    <property type="nucleotide sequence ID" value="NZ_CP012159.1"/>
</dbReference>
<dbReference type="PROSITE" id="PS50075">
    <property type="entry name" value="CARRIER"/>
    <property type="match status" value="1"/>
</dbReference>
<dbReference type="STRING" id="52.CMC5_053560"/>
<dbReference type="InterPro" id="IPR009081">
    <property type="entry name" value="PP-bd_ACP"/>
</dbReference>
<dbReference type="InterPro" id="IPR036736">
    <property type="entry name" value="ACP-like_sf"/>
</dbReference>
<keyword evidence="3" id="KW-1185">Reference proteome</keyword>
<sequence length="94" mass="10439">MDSHKSRIKSFLARYFKGRDVIDDEDIFASGFVNSLLAVQLVAFIEGEFDVALENEDLVLENFQTVDAMVSLIERKRTQGPEEAARVTGQATGA</sequence>
<dbReference type="SUPFAM" id="SSF47336">
    <property type="entry name" value="ACP-like"/>
    <property type="match status" value="1"/>
</dbReference>